<accession>A0A2N7X661</accession>
<reference evidence="2 3" key="1">
    <citation type="submission" date="2018-01" db="EMBL/GenBank/DDBJ databases">
        <title>Whole genome analyses suggest that Burkholderia sensu lato contains two further novel genera in the rhizoxinica-symbiotica group Mycetohabitans gen. nov., and Trinickia gen. nov.: implications for the evolution of diazotrophy and nodulation in the Burkholderiaceae.</title>
        <authorList>
            <person name="Estrada-de los Santos P."/>
            <person name="Palmer M."/>
            <person name="Chavez-Ramirez B."/>
            <person name="Beukes C."/>
            <person name="Steenkamp E.T."/>
            <person name="Hirsch A.M."/>
            <person name="Manyaka P."/>
            <person name="Maluk M."/>
            <person name="Lafos M."/>
            <person name="Crook M."/>
            <person name="Gross E."/>
            <person name="Simon M.F."/>
            <person name="Bueno dos Reis Junior F."/>
            <person name="Poole P.S."/>
            <person name="Venter S.N."/>
            <person name="James E.K."/>
        </authorList>
    </citation>
    <scope>NUCLEOTIDE SEQUENCE [LARGE SCALE GENOMIC DNA]</scope>
    <source>
        <strain evidence="2 3">JPY 581</strain>
    </source>
</reference>
<dbReference type="Proteomes" id="UP000235777">
    <property type="component" value="Unassembled WGS sequence"/>
</dbReference>
<name>A0A2N7X661_9BURK</name>
<gene>
    <name evidence="2" type="ORF">C0Z20_09930</name>
</gene>
<dbReference type="RefSeq" id="WP_018442821.1">
    <property type="nucleotide sequence ID" value="NZ_PTIR01000015.1"/>
</dbReference>
<dbReference type="InterPro" id="IPR049240">
    <property type="entry name" value="DUF6875"/>
</dbReference>
<sequence>MNIVRNSGPVQSKIEAALIEIERSLCLSTGIHSIADAEVVATFHAGLDWMKRFVMHPHPHLGRRGAVCPFARPVHEEPALYFCAFDCGDMNFETFIEIMLQVPKVYKRISASFSGRSDLLSLCVFPKGLPAASYYKFIDCAHSILKPIYMTAGLMIGEFHPLSAVRGAHSETIFPLRADVPFFAIRSTTAHDILFIDRESASAGQRIHELECYLGSAGELLPDGEIARIRARIEQLKSQLVSENDPADTVASR</sequence>
<keyword evidence="3" id="KW-1185">Reference proteome</keyword>
<protein>
    <recommendedName>
        <fullName evidence="1">DUF6875 domain-containing protein</fullName>
    </recommendedName>
</protein>
<dbReference type="Pfam" id="PF21780">
    <property type="entry name" value="DUF6875"/>
    <property type="match status" value="1"/>
</dbReference>
<evidence type="ECO:0000313" key="2">
    <source>
        <dbReference type="EMBL" id="PMS37032.1"/>
    </source>
</evidence>
<evidence type="ECO:0000259" key="1">
    <source>
        <dbReference type="Pfam" id="PF21780"/>
    </source>
</evidence>
<feature type="domain" description="DUF6875" evidence="1">
    <location>
        <begin position="47"/>
        <end position="201"/>
    </location>
</feature>
<organism evidence="2 3">
    <name type="scientific">Trinickia symbiotica</name>
    <dbReference type="NCBI Taxonomy" id="863227"/>
    <lineage>
        <taxon>Bacteria</taxon>
        <taxon>Pseudomonadati</taxon>
        <taxon>Pseudomonadota</taxon>
        <taxon>Betaproteobacteria</taxon>
        <taxon>Burkholderiales</taxon>
        <taxon>Burkholderiaceae</taxon>
        <taxon>Trinickia</taxon>
    </lineage>
</organism>
<dbReference type="AlphaFoldDB" id="A0A2N7X661"/>
<dbReference type="STRING" id="863227.GCA_000373005_04221"/>
<comment type="caution">
    <text evidence="2">The sequence shown here is derived from an EMBL/GenBank/DDBJ whole genome shotgun (WGS) entry which is preliminary data.</text>
</comment>
<proteinExistence type="predicted"/>
<evidence type="ECO:0000313" key="3">
    <source>
        <dbReference type="Proteomes" id="UP000235777"/>
    </source>
</evidence>
<dbReference type="EMBL" id="PNYC01000005">
    <property type="protein sequence ID" value="PMS37032.1"/>
    <property type="molecule type" value="Genomic_DNA"/>
</dbReference>